<name>A0A1T4Q2D9_9HYPH</name>
<keyword evidence="1" id="KW-1133">Transmembrane helix</keyword>
<dbReference type="Proteomes" id="UP000190135">
    <property type="component" value="Unassembled WGS sequence"/>
</dbReference>
<sequence>MRGKQKPVERTEARADGTGRRFVRPRVAAIVLVALAVIVVAVLAILTASKLALDGASARRDIETRLETLIGRPVSIGGTSTFSLLPRTVLTLNHVRIGSGKDVMTVDRLRAELDLTEALRGRTQLEELTLTRPETSSILTFLGTVPQVPPEGEEATLSQLTNFLLNHLLDLRTLVIRDGVFGLGDGSRATGISNVNVVASWPRRNEAARVSASYVWNGQPAKLDVSIAAPASLLVGEPTNLSYDLSAPPLAVTFRGQGSFAAISTLQGTFSLDAPSFVRAARWIGDPAAPLPDIGALTLKGQLSAFGSRLSLQNASVGIGGNEGKGALEMTLAEKGLPLVSGTLAFEHFTLNSLQRAIIPLPTSPVDFERPITLDFVRRVDLDLRLSASSADLGSIPLNDFAAAIKMKDGVAILDIGDASLLGGRGQASVMINATQHAPTASGEISLEDIDLSALSSTVGFSTLGVSGTGRISASFSSPANNWGAILRHAKARAKLSASDGSINGVDSSIFLSPGEHPFAASANQSIPYSSLSAELSAEGPDIELQSLTMKTGQRNVQAAGVLASSGSVDVAGLILPTAEAEAPAPEPMRFALSGDWVDPRIESEPLEEALAPADR</sequence>
<keyword evidence="4" id="KW-1185">Reference proteome</keyword>
<keyword evidence="1" id="KW-0812">Transmembrane</keyword>
<feature type="domain" description="AsmA" evidence="2">
    <location>
        <begin position="371"/>
        <end position="507"/>
    </location>
</feature>
<dbReference type="GO" id="GO:0005886">
    <property type="term" value="C:plasma membrane"/>
    <property type="evidence" value="ECO:0007669"/>
    <property type="project" value="TreeGrafter"/>
</dbReference>
<accession>A0A1T4Q2D9</accession>
<organism evidence="3 4">
    <name type="scientific">Consotaella salsifontis</name>
    <dbReference type="NCBI Taxonomy" id="1365950"/>
    <lineage>
        <taxon>Bacteria</taxon>
        <taxon>Pseudomonadati</taxon>
        <taxon>Pseudomonadota</taxon>
        <taxon>Alphaproteobacteria</taxon>
        <taxon>Hyphomicrobiales</taxon>
        <taxon>Aurantimonadaceae</taxon>
        <taxon>Consotaella</taxon>
    </lineage>
</organism>
<evidence type="ECO:0000313" key="3">
    <source>
        <dbReference type="EMBL" id="SJZ97707.1"/>
    </source>
</evidence>
<dbReference type="InterPro" id="IPR007844">
    <property type="entry name" value="AsmA"/>
</dbReference>
<evidence type="ECO:0000256" key="1">
    <source>
        <dbReference type="SAM" id="Phobius"/>
    </source>
</evidence>
<dbReference type="PANTHER" id="PTHR30441:SF8">
    <property type="entry name" value="DUF748 DOMAIN-CONTAINING PROTEIN"/>
    <property type="match status" value="1"/>
</dbReference>
<keyword evidence="1" id="KW-0472">Membrane</keyword>
<dbReference type="STRING" id="1365950.SAMN05428963_104302"/>
<protein>
    <submittedName>
        <fullName evidence="3">Uncharacterized protein involved in outer membrane biogenesis</fullName>
    </submittedName>
</protein>
<dbReference type="PANTHER" id="PTHR30441">
    <property type="entry name" value="DUF748 DOMAIN-CONTAINING PROTEIN"/>
    <property type="match status" value="1"/>
</dbReference>
<reference evidence="3 4" key="1">
    <citation type="submission" date="2017-02" db="EMBL/GenBank/DDBJ databases">
        <authorList>
            <person name="Peterson S.W."/>
        </authorList>
    </citation>
    <scope>NUCLEOTIDE SEQUENCE [LARGE SCALE GENOMIC DNA]</scope>
    <source>
        <strain evidence="3 4">USBA 369</strain>
    </source>
</reference>
<dbReference type="InterPro" id="IPR052894">
    <property type="entry name" value="AsmA-related"/>
</dbReference>
<gene>
    <name evidence="3" type="ORF">SAMN05428963_104302</name>
</gene>
<dbReference type="EMBL" id="FUXL01000004">
    <property type="protein sequence ID" value="SJZ97707.1"/>
    <property type="molecule type" value="Genomic_DNA"/>
</dbReference>
<feature type="transmembrane region" description="Helical" evidence="1">
    <location>
        <begin position="27"/>
        <end position="48"/>
    </location>
</feature>
<dbReference type="GO" id="GO:0090313">
    <property type="term" value="P:regulation of protein targeting to membrane"/>
    <property type="evidence" value="ECO:0007669"/>
    <property type="project" value="TreeGrafter"/>
</dbReference>
<evidence type="ECO:0000259" key="2">
    <source>
        <dbReference type="Pfam" id="PF05170"/>
    </source>
</evidence>
<dbReference type="AlphaFoldDB" id="A0A1T4Q2D9"/>
<evidence type="ECO:0000313" key="4">
    <source>
        <dbReference type="Proteomes" id="UP000190135"/>
    </source>
</evidence>
<proteinExistence type="predicted"/>
<dbReference type="Pfam" id="PF05170">
    <property type="entry name" value="AsmA"/>
    <property type="match status" value="1"/>
</dbReference>